<reference evidence="2" key="1">
    <citation type="journal article" date="2016" name="Nature">
        <title>Genome evolution in the allotetraploid frog Xenopus laevis.</title>
        <authorList>
            <person name="Session A.M."/>
            <person name="Uno Y."/>
            <person name="Kwon T."/>
            <person name="Chapman J.A."/>
            <person name="Toyoda A."/>
            <person name="Takahashi S."/>
            <person name="Fukui A."/>
            <person name="Hikosaka A."/>
            <person name="Suzuki A."/>
            <person name="Kondo M."/>
            <person name="van Heeringen S.J."/>
            <person name="Quigley I."/>
            <person name="Heinz S."/>
            <person name="Ogino H."/>
            <person name="Ochi H."/>
            <person name="Hellsten U."/>
            <person name="Lyons J.B."/>
            <person name="Simakov O."/>
            <person name="Putnam N."/>
            <person name="Stites J."/>
            <person name="Kuroki Y."/>
            <person name="Tanaka T."/>
            <person name="Michiue T."/>
            <person name="Watanabe M."/>
            <person name="Bogdanovic O."/>
            <person name="Lister R."/>
            <person name="Georgiou G."/>
            <person name="Paranjpe S.S."/>
            <person name="van Kruijsbergen I."/>
            <person name="Shu S."/>
            <person name="Carlson J."/>
            <person name="Kinoshita T."/>
            <person name="Ohta Y."/>
            <person name="Mawaribuchi S."/>
            <person name="Jenkins J."/>
            <person name="Grimwood J."/>
            <person name="Schmutz J."/>
            <person name="Mitros T."/>
            <person name="Mozaffari S.V."/>
            <person name="Suzuki Y."/>
            <person name="Haramoto Y."/>
            <person name="Yamamoto T.S."/>
            <person name="Takagi C."/>
            <person name="Heald R."/>
            <person name="Miller K."/>
            <person name="Haudenschild C."/>
            <person name="Kitzman J."/>
            <person name="Nakayama T."/>
            <person name="Izutsu Y."/>
            <person name="Robert J."/>
            <person name="Fortriede J."/>
            <person name="Burns K."/>
            <person name="Lotay V."/>
            <person name="Karimi K."/>
            <person name="Yasuoka Y."/>
            <person name="Dichmann D.S."/>
            <person name="Flajnik M.F."/>
            <person name="Houston D.W."/>
            <person name="Shendure J."/>
            <person name="DuPasquier L."/>
            <person name="Vize P.D."/>
            <person name="Zorn A.M."/>
            <person name="Ito M."/>
            <person name="Marcotte E.M."/>
            <person name="Wallingford J.B."/>
            <person name="Ito Y."/>
            <person name="Asashima M."/>
            <person name="Ueno N."/>
            <person name="Matsuda Y."/>
            <person name="Veenstra G.J."/>
            <person name="Fujiyama A."/>
            <person name="Harland R.M."/>
            <person name="Taira M."/>
            <person name="Rokhsar D.S."/>
        </authorList>
    </citation>
    <scope>NUCLEOTIDE SEQUENCE [LARGE SCALE GENOMIC DNA]</scope>
    <source>
        <strain evidence="2">J</strain>
    </source>
</reference>
<evidence type="ECO:0008006" key="3">
    <source>
        <dbReference type="Google" id="ProtNLM"/>
    </source>
</evidence>
<evidence type="ECO:0000313" key="1">
    <source>
        <dbReference type="EMBL" id="OCT86682.1"/>
    </source>
</evidence>
<dbReference type="AlphaFoldDB" id="A0A974D9K9"/>
<proteinExistence type="predicted"/>
<dbReference type="CDD" id="cd10442">
    <property type="entry name" value="GIY-YIG_PLEs"/>
    <property type="match status" value="1"/>
</dbReference>
<evidence type="ECO:0000313" key="2">
    <source>
        <dbReference type="Proteomes" id="UP000694892"/>
    </source>
</evidence>
<name>A0A974D9K9_XENLA</name>
<dbReference type="EMBL" id="CM004471">
    <property type="protein sequence ID" value="OCT86682.1"/>
    <property type="molecule type" value="Genomic_DNA"/>
</dbReference>
<organism evidence="1 2">
    <name type="scientific">Xenopus laevis</name>
    <name type="common">African clawed frog</name>
    <dbReference type="NCBI Taxonomy" id="8355"/>
    <lineage>
        <taxon>Eukaryota</taxon>
        <taxon>Metazoa</taxon>
        <taxon>Chordata</taxon>
        <taxon>Craniata</taxon>
        <taxon>Vertebrata</taxon>
        <taxon>Euteleostomi</taxon>
        <taxon>Amphibia</taxon>
        <taxon>Batrachia</taxon>
        <taxon>Anura</taxon>
        <taxon>Pipoidea</taxon>
        <taxon>Pipidae</taxon>
        <taxon>Xenopodinae</taxon>
        <taxon>Xenopus</taxon>
        <taxon>Xenopus</taxon>
    </lineage>
</organism>
<gene>
    <name evidence="1" type="ORF">XELAEV_18020369mg</name>
</gene>
<sequence>MFTLENLKTIVLFISIHTINKTMVLRFSRGTFPCLSCAHCNNITKENSFTHPHTGKNILINKYYTCESRYVVYPIKCPCGLAYVGEMTQKVKERIKQHKSNIRCKLLHLPIPAHFHEMKHTVSQLRYQVIDNVEPLRRGGDRQQILKKLEMRWINTLGTRTPGGLNKEYTPMLFI</sequence>
<dbReference type="PANTHER" id="PTHR21301">
    <property type="entry name" value="REVERSE TRANSCRIPTASE"/>
    <property type="match status" value="1"/>
</dbReference>
<accession>A0A974D9K9</accession>
<dbReference type="PANTHER" id="PTHR21301:SF12">
    <property type="match status" value="1"/>
</dbReference>
<protein>
    <recommendedName>
        <fullName evidence="3">GIY-YIG domain-containing protein</fullName>
    </recommendedName>
</protein>
<dbReference type="Proteomes" id="UP000694892">
    <property type="component" value="Chromosome 3S"/>
</dbReference>